<dbReference type="GO" id="GO:0016846">
    <property type="term" value="F:carbon-sulfur lyase activity"/>
    <property type="evidence" value="ECO:0007669"/>
    <property type="project" value="InterPro"/>
</dbReference>
<keyword evidence="4" id="KW-0456">Lyase</keyword>
<dbReference type="RefSeq" id="WP_085804889.1">
    <property type="nucleotide sequence ID" value="NZ_FWFX01000003.1"/>
</dbReference>
<evidence type="ECO:0000313" key="6">
    <source>
        <dbReference type="EMBL" id="SLN30674.1"/>
    </source>
</evidence>
<reference evidence="6 7" key="1">
    <citation type="submission" date="2017-03" db="EMBL/GenBank/DDBJ databases">
        <authorList>
            <person name="Afonso C.L."/>
            <person name="Miller P.J."/>
            <person name="Scott M.A."/>
            <person name="Spackman E."/>
            <person name="Goraichik I."/>
            <person name="Dimitrov K.M."/>
            <person name="Suarez D.L."/>
            <person name="Swayne D.E."/>
        </authorList>
    </citation>
    <scope>NUCLEOTIDE SEQUENCE [LARGE SCALE GENOMIC DNA]</scope>
    <source>
        <strain evidence="6 7">CECT 7450</strain>
    </source>
</reference>
<dbReference type="InterPro" id="IPR011057">
    <property type="entry name" value="Mss4-like_sf"/>
</dbReference>
<dbReference type="Gene3D" id="3.90.1590.10">
    <property type="entry name" value="glutathione-dependent formaldehyde- activating enzyme (gfa)"/>
    <property type="match status" value="1"/>
</dbReference>
<proteinExistence type="inferred from homology"/>
<evidence type="ECO:0000256" key="1">
    <source>
        <dbReference type="ARBA" id="ARBA00005495"/>
    </source>
</evidence>
<keyword evidence="7" id="KW-1185">Reference proteome</keyword>
<dbReference type="PANTHER" id="PTHR33337:SF3">
    <property type="entry name" value="CENP-V_GFA DOMAIN-CONTAINING PROTEIN"/>
    <property type="match status" value="1"/>
</dbReference>
<evidence type="ECO:0000256" key="2">
    <source>
        <dbReference type="ARBA" id="ARBA00022723"/>
    </source>
</evidence>
<evidence type="ECO:0000256" key="3">
    <source>
        <dbReference type="ARBA" id="ARBA00022833"/>
    </source>
</evidence>
<gene>
    <name evidence="6" type="ORF">ROA7450_01340</name>
</gene>
<dbReference type="OrthoDB" id="9807246at2"/>
<keyword evidence="2" id="KW-0479">Metal-binding</keyword>
<evidence type="ECO:0000256" key="4">
    <source>
        <dbReference type="ARBA" id="ARBA00023239"/>
    </source>
</evidence>
<dbReference type="AlphaFoldDB" id="A0A1X6YTU9"/>
<keyword evidence="3" id="KW-0862">Zinc</keyword>
<dbReference type="Pfam" id="PF04828">
    <property type="entry name" value="GFA"/>
    <property type="match status" value="1"/>
</dbReference>
<comment type="similarity">
    <text evidence="1">Belongs to the Gfa family.</text>
</comment>
<evidence type="ECO:0000259" key="5">
    <source>
        <dbReference type="PROSITE" id="PS51891"/>
    </source>
</evidence>
<evidence type="ECO:0000313" key="7">
    <source>
        <dbReference type="Proteomes" id="UP000193061"/>
    </source>
</evidence>
<sequence length="149" mass="16299">MTIHTGGCQCGAVRYEISSAPLLAYCCHCTDCQQQSSSAFGMSVWFPGSAFKLTSGALKTWVTHGESGNQKSCTFCADCGTRIYHAFPDESDTLSVKGGSLERIKDITPIAHIWTKSAQPWLKKRLAAEHCFETEPADFEGLIAEFHKS</sequence>
<dbReference type="InterPro" id="IPR006913">
    <property type="entry name" value="CENP-V/GFA"/>
</dbReference>
<dbReference type="SUPFAM" id="SSF51316">
    <property type="entry name" value="Mss4-like"/>
    <property type="match status" value="1"/>
</dbReference>
<dbReference type="Proteomes" id="UP000193061">
    <property type="component" value="Unassembled WGS sequence"/>
</dbReference>
<dbReference type="GO" id="GO:0046872">
    <property type="term" value="F:metal ion binding"/>
    <property type="evidence" value="ECO:0007669"/>
    <property type="project" value="UniProtKB-KW"/>
</dbReference>
<dbReference type="EMBL" id="FWFX01000003">
    <property type="protein sequence ID" value="SLN30674.1"/>
    <property type="molecule type" value="Genomic_DNA"/>
</dbReference>
<name>A0A1X6YTU9_9RHOB</name>
<protein>
    <submittedName>
        <fullName evidence="6">Glutathione-dependent formaldehyde-activating enzyme</fullName>
    </submittedName>
</protein>
<dbReference type="PROSITE" id="PS51891">
    <property type="entry name" value="CENP_V_GFA"/>
    <property type="match status" value="1"/>
</dbReference>
<organism evidence="6 7">
    <name type="scientific">Roseovarius albus</name>
    <dbReference type="NCBI Taxonomy" id="1247867"/>
    <lineage>
        <taxon>Bacteria</taxon>
        <taxon>Pseudomonadati</taxon>
        <taxon>Pseudomonadota</taxon>
        <taxon>Alphaproteobacteria</taxon>
        <taxon>Rhodobacterales</taxon>
        <taxon>Roseobacteraceae</taxon>
        <taxon>Roseovarius</taxon>
    </lineage>
</organism>
<accession>A0A1X6YTU9</accession>
<feature type="domain" description="CENP-V/GFA" evidence="5">
    <location>
        <begin position="4"/>
        <end position="122"/>
    </location>
</feature>
<dbReference type="PANTHER" id="PTHR33337">
    <property type="entry name" value="GFA DOMAIN-CONTAINING PROTEIN"/>
    <property type="match status" value="1"/>
</dbReference>